<reference evidence="2 3" key="1">
    <citation type="submission" date="2018-08" db="EMBL/GenBank/DDBJ databases">
        <title>Genomic Encyclopedia of Type Strains, Phase IV (KMG-IV): sequencing the most valuable type-strain genomes for metagenomic binning, comparative biology and taxonomic classification.</title>
        <authorList>
            <person name="Goeker M."/>
        </authorList>
    </citation>
    <scope>NUCLEOTIDE SEQUENCE [LARGE SCALE GENOMIC DNA]</scope>
    <source>
        <strain evidence="2 3">BW863</strain>
    </source>
</reference>
<protein>
    <submittedName>
        <fullName evidence="2">Putative OmpL-like beta-barrel porin-2</fullName>
    </submittedName>
</protein>
<sequence length="442" mass="47376">MAFSRRSSFLSALCAGTILGVTGGVAAAADLPTSKAPPAPPPSWWSTLTVTGEVDAGITGNPDSPESGLNGAALFTDKANEPTLNATILTISRPTDPNATGYDVGFTLQGTYGSDARFTHYLGEGEYWLDSREQFDVLQANVQVHTPWLTSAGIDWKLGEWSTLEGAEVIDPAGNLFYSHSYIFNYPEPFKDFGVLAITHVNPTLDIYTGVTSGQQTTLVPYVGDNNDAPAFEGGIGLNKLFGGAVTVLATTHIGPENGAGRPWDQNAYVGFNPAANSALVYENDLVVTWTATDKLTIIGEGNYTKNDLTDSDTYGVVGYASYQTPIDWLKINGRAEVFRDDGPVTYVGDYPGNFDFVNAEHGFGYSFDGADVPATYFEFTAGLNITPTLPSSIPLLKGVIIRPEVRYDTTLNNVAAFDYNYNGIPLKTSQVTLGGDIILKF</sequence>
<evidence type="ECO:0000313" key="2">
    <source>
        <dbReference type="EMBL" id="REF87597.1"/>
    </source>
</evidence>
<keyword evidence="3" id="KW-1185">Reference proteome</keyword>
<dbReference type="InterPro" id="IPR011486">
    <property type="entry name" value="BBP2"/>
</dbReference>
<accession>A0A3D9YY67</accession>
<keyword evidence="1" id="KW-0732">Signal</keyword>
<dbReference type="OrthoDB" id="235878at2"/>
<feature type="signal peptide" evidence="1">
    <location>
        <begin position="1"/>
        <end position="27"/>
    </location>
</feature>
<comment type="caution">
    <text evidence="2">The sequence shown here is derived from an EMBL/GenBank/DDBJ whole genome shotgun (WGS) entry which is preliminary data.</text>
</comment>
<evidence type="ECO:0000313" key="3">
    <source>
        <dbReference type="Proteomes" id="UP000256900"/>
    </source>
</evidence>
<dbReference type="AlphaFoldDB" id="A0A3D9YY67"/>
<organism evidence="2 3">
    <name type="scientific">Methylovirgula ligni</name>
    <dbReference type="NCBI Taxonomy" id="569860"/>
    <lineage>
        <taxon>Bacteria</taxon>
        <taxon>Pseudomonadati</taxon>
        <taxon>Pseudomonadota</taxon>
        <taxon>Alphaproteobacteria</taxon>
        <taxon>Hyphomicrobiales</taxon>
        <taxon>Beijerinckiaceae</taxon>
        <taxon>Methylovirgula</taxon>
    </lineage>
</organism>
<gene>
    <name evidence="2" type="ORF">DES32_1220</name>
</gene>
<dbReference type="EMBL" id="QUMO01000002">
    <property type="protein sequence ID" value="REF87597.1"/>
    <property type="molecule type" value="Genomic_DNA"/>
</dbReference>
<feature type="chain" id="PRO_5017603389" evidence="1">
    <location>
        <begin position="28"/>
        <end position="442"/>
    </location>
</feature>
<dbReference type="Pfam" id="PF07642">
    <property type="entry name" value="BBP2"/>
    <property type="match status" value="1"/>
</dbReference>
<evidence type="ECO:0000256" key="1">
    <source>
        <dbReference type="SAM" id="SignalP"/>
    </source>
</evidence>
<dbReference type="Proteomes" id="UP000256900">
    <property type="component" value="Unassembled WGS sequence"/>
</dbReference>
<proteinExistence type="predicted"/>
<name>A0A3D9YY67_9HYPH</name>